<dbReference type="RefSeq" id="WP_169526573.1">
    <property type="nucleotide sequence ID" value="NZ_JAAMPU010000101.1"/>
</dbReference>
<evidence type="ECO:0000256" key="2">
    <source>
        <dbReference type="ARBA" id="ARBA00022670"/>
    </source>
</evidence>
<dbReference type="InterPro" id="IPR026444">
    <property type="entry name" value="Secre_tail"/>
</dbReference>
<proteinExistence type="inferred from homology"/>
<protein>
    <submittedName>
        <fullName evidence="9">S8 family serine peptidase</fullName>
    </submittedName>
</protein>
<dbReference type="InterPro" id="IPR003961">
    <property type="entry name" value="FN3_dom"/>
</dbReference>
<dbReference type="GO" id="GO:0004252">
    <property type="term" value="F:serine-type endopeptidase activity"/>
    <property type="evidence" value="ECO:0007669"/>
    <property type="project" value="UniProtKB-UniRule"/>
</dbReference>
<dbReference type="Gene3D" id="2.60.120.290">
    <property type="entry name" value="Spermadhesin, CUB domain"/>
    <property type="match status" value="2"/>
</dbReference>
<dbReference type="InterPro" id="IPR023828">
    <property type="entry name" value="Peptidase_S8_Ser-AS"/>
</dbReference>
<dbReference type="Proteomes" id="UP000712080">
    <property type="component" value="Unassembled WGS sequence"/>
</dbReference>
<dbReference type="InterPro" id="IPR015500">
    <property type="entry name" value="Peptidase_S8_subtilisin-rel"/>
</dbReference>
<dbReference type="Gene3D" id="2.60.40.10">
    <property type="entry name" value="Immunoglobulins"/>
    <property type="match status" value="3"/>
</dbReference>
<dbReference type="AlphaFoldDB" id="A0A972FKX9"/>
<dbReference type="InterPro" id="IPR008979">
    <property type="entry name" value="Galactose-bd-like_sf"/>
</dbReference>
<dbReference type="PROSITE" id="PS00138">
    <property type="entry name" value="SUBTILASE_SER"/>
    <property type="match status" value="1"/>
</dbReference>
<keyword evidence="6" id="KW-1015">Disulfide bond</keyword>
<evidence type="ECO:0000256" key="4">
    <source>
        <dbReference type="ARBA" id="ARBA00022801"/>
    </source>
</evidence>
<dbReference type="PRINTS" id="PR00723">
    <property type="entry name" value="SUBTILISIN"/>
</dbReference>
<dbReference type="PANTHER" id="PTHR43399:SF4">
    <property type="entry name" value="CELL WALL-ASSOCIATED PROTEASE"/>
    <property type="match status" value="1"/>
</dbReference>
<dbReference type="SMART" id="SM00060">
    <property type="entry name" value="FN3"/>
    <property type="match status" value="3"/>
</dbReference>
<evidence type="ECO:0000259" key="8">
    <source>
        <dbReference type="PROSITE" id="PS50853"/>
    </source>
</evidence>
<dbReference type="SUPFAM" id="SSF49854">
    <property type="entry name" value="Spermadhesin, CUB domain"/>
    <property type="match status" value="2"/>
</dbReference>
<evidence type="ECO:0000256" key="1">
    <source>
        <dbReference type="ARBA" id="ARBA00011073"/>
    </source>
</evidence>
<dbReference type="InterPro" id="IPR013783">
    <property type="entry name" value="Ig-like_fold"/>
</dbReference>
<keyword evidence="10" id="KW-1185">Reference proteome</keyword>
<dbReference type="SUPFAM" id="SSF49785">
    <property type="entry name" value="Galactose-binding domain-like"/>
    <property type="match status" value="1"/>
</dbReference>
<accession>A0A972FKX9</accession>
<dbReference type="InterPro" id="IPR036116">
    <property type="entry name" value="FN3_sf"/>
</dbReference>
<evidence type="ECO:0000313" key="10">
    <source>
        <dbReference type="Proteomes" id="UP000712080"/>
    </source>
</evidence>
<name>A0A972FKX9_9FLAO</name>
<comment type="similarity">
    <text evidence="1 7">Belongs to the peptidase S8 family.</text>
</comment>
<gene>
    <name evidence="9" type="ORF">G6047_05975</name>
</gene>
<reference evidence="9" key="1">
    <citation type="submission" date="2020-02" db="EMBL/GenBank/DDBJ databases">
        <title>Flavobacterium sp. genome.</title>
        <authorList>
            <person name="Jung H.S."/>
            <person name="Baek J.H."/>
            <person name="Jeon C.O."/>
        </authorList>
    </citation>
    <scope>NUCLEOTIDE SEQUENCE</scope>
    <source>
        <strain evidence="9">SE-s28</strain>
    </source>
</reference>
<dbReference type="Gene3D" id="2.60.120.380">
    <property type="match status" value="1"/>
</dbReference>
<dbReference type="Pfam" id="PF18962">
    <property type="entry name" value="Por_Secre_tail"/>
    <property type="match status" value="1"/>
</dbReference>
<keyword evidence="5 7" id="KW-0720">Serine protease</keyword>
<dbReference type="InterPro" id="IPR036852">
    <property type="entry name" value="Peptidase_S8/S53_dom_sf"/>
</dbReference>
<dbReference type="SUPFAM" id="SSF49265">
    <property type="entry name" value="Fibronectin type III"/>
    <property type="match status" value="2"/>
</dbReference>
<dbReference type="InterPro" id="IPR000859">
    <property type="entry name" value="CUB_dom"/>
</dbReference>
<dbReference type="CDD" id="cd00041">
    <property type="entry name" value="CUB"/>
    <property type="match status" value="2"/>
</dbReference>
<dbReference type="Pfam" id="PF00431">
    <property type="entry name" value="CUB"/>
    <property type="match status" value="1"/>
</dbReference>
<dbReference type="InterPro" id="IPR000209">
    <property type="entry name" value="Peptidase_S8/S53_dom"/>
</dbReference>
<keyword evidence="2 7" id="KW-0645">Protease</keyword>
<keyword evidence="3" id="KW-0732">Signal</keyword>
<feature type="active site" description="Charge relay system" evidence="7">
    <location>
        <position position="150"/>
    </location>
</feature>
<dbReference type="PROSITE" id="PS51892">
    <property type="entry name" value="SUBTILASE"/>
    <property type="match status" value="1"/>
</dbReference>
<organism evidence="9 10">
    <name type="scientific">Flavobacterium silvaticum</name>
    <dbReference type="NCBI Taxonomy" id="1852020"/>
    <lineage>
        <taxon>Bacteria</taxon>
        <taxon>Pseudomonadati</taxon>
        <taxon>Bacteroidota</taxon>
        <taxon>Flavobacteriia</taxon>
        <taxon>Flavobacteriales</taxon>
        <taxon>Flavobacteriaceae</taxon>
        <taxon>Flavobacterium</taxon>
    </lineage>
</organism>
<evidence type="ECO:0000256" key="6">
    <source>
        <dbReference type="ARBA" id="ARBA00023157"/>
    </source>
</evidence>
<comment type="caution">
    <text evidence="9">The sequence shown here is derived from an EMBL/GenBank/DDBJ whole genome shotgun (WGS) entry which is preliminary data.</text>
</comment>
<dbReference type="Gene3D" id="3.40.50.200">
    <property type="entry name" value="Peptidase S8/S53 domain"/>
    <property type="match status" value="1"/>
</dbReference>
<evidence type="ECO:0000256" key="3">
    <source>
        <dbReference type="ARBA" id="ARBA00022729"/>
    </source>
</evidence>
<evidence type="ECO:0000256" key="5">
    <source>
        <dbReference type="ARBA" id="ARBA00022825"/>
    </source>
</evidence>
<sequence>MNKWLALIFLPSLLLSQTPQQREEIKSKTNTVSLQRFATASSQKFLQQKKRAFQLSKQYGWPAIIEKSGSYSQLVGLRNGDKPVYFSTYNYGSGITSRANTLYTGGSLGLNINGENMIAGIWDAGSGFPEHEIFSGRLTVMDGATQTHYHATHVCGTVIGTDQVQEGAARGMAYKAFGHSYDWNNDVSETAQAAADGLLLSNHSYGYNPDFLDDYQWGKYDEESAAFDQVMFNAPYYQFVCAAGNSRGNYNLTKNGYDLLAGHATSKNAVVVAAVNEVLDYEGPASVVMSGFSSWGPTDDGRIKPDLCTKGVNVLSSTNESIVSYGSLSGTSMASPGVTGTLLLLQQYYQQKNNSFMRAATLRGLAIHTADEAGNDPGPDYAFGWGLINAGAAAQVITKKGLQSYISENTLNQGQTYDLNVTALGDEPMFATICWTDPAAAPSNDILDDPASKLVNDLDIRIIQNGNTIYPWKLDPANVTAAATTGDNLVDNVERAQIALPSGNYTIRVSHKGNLQGGNQPYSLIVSGVSIKEFWFEATQDTLSLCQGSTEAAYQFNLNTRNNFSGNITLTAQGLPTGVTASISPSNMTAAGTFTVNLNGVQTLSQGIYNFNIVGNSANGDFSFPLTLEIYQPIVTVPAIISPANGIGSISQPVSLQWAADTNVQQFEVQVSADASFTNIIQQQSLSGNTLTLSDLTDSSTYFWRIRAVNSCGTGNYTSPYSFTTACASPSNIHILNATSTTATLAWTDTTGSSSWQIMVVPQNSGPTGTFVTASTNPFLIQDLSPVSCYDFYVKSNCSSGNSALSGPFSFCTQLDYCAGAHFYDTGGINGSYPNDQSYTTVIFPQQLNERVVATFNLFSTEEDFDFMSVYNGPDTNGELLFYGSGDFLPANIVSTHITGALTFVFVSDEFVTEAGWDISFTCEPLPACAAQPNNLDLLFVNNNSATFEWNENSGAESWEYMVVPEGNVIGSAWNTTASLPLTVTGLSSNVCYDFYIRSVCGATTSEIAGPLTFCTQPDYCAGALFTDSGGVDDNYADEETTLVTIYPAQPGHTVTANFTYFSTEEDYDFFRIYDGPDSTNPLIYFGSGTDSPGTVTSTHATGALTFYFVSDQFVNEGGWEAEIDCETLGLDGADEQILRYYPNPVSTDFHINAKLPIAHFEVYDMNLRRLQSAGISSDAFSIDMSGYSAGIYMVRLTDTQGRSTNIKVMHK</sequence>
<feature type="domain" description="Fibronectin type-III" evidence="8">
    <location>
        <begin position="729"/>
        <end position="816"/>
    </location>
</feature>
<evidence type="ECO:0000313" key="9">
    <source>
        <dbReference type="EMBL" id="NMH27572.1"/>
    </source>
</evidence>
<keyword evidence="4 7" id="KW-0378">Hydrolase</keyword>
<feature type="domain" description="Fibronectin type-III" evidence="8">
    <location>
        <begin position="932"/>
        <end position="1019"/>
    </location>
</feature>
<dbReference type="NCBIfam" id="TIGR04183">
    <property type="entry name" value="Por_Secre_tail"/>
    <property type="match status" value="1"/>
</dbReference>
<dbReference type="GO" id="GO:0006508">
    <property type="term" value="P:proteolysis"/>
    <property type="evidence" value="ECO:0007669"/>
    <property type="project" value="UniProtKB-KW"/>
</dbReference>
<dbReference type="PANTHER" id="PTHR43399">
    <property type="entry name" value="SUBTILISIN-RELATED"/>
    <property type="match status" value="1"/>
</dbReference>
<feature type="active site" description="Charge relay system" evidence="7">
    <location>
        <position position="332"/>
    </location>
</feature>
<dbReference type="PROSITE" id="PS50853">
    <property type="entry name" value="FN3"/>
    <property type="match status" value="3"/>
</dbReference>
<dbReference type="SUPFAM" id="SSF52743">
    <property type="entry name" value="Subtilisin-like"/>
    <property type="match status" value="1"/>
</dbReference>
<dbReference type="EMBL" id="JAAMPU010000101">
    <property type="protein sequence ID" value="NMH27572.1"/>
    <property type="molecule type" value="Genomic_DNA"/>
</dbReference>
<feature type="active site" description="Charge relay system" evidence="7">
    <location>
        <position position="123"/>
    </location>
</feature>
<dbReference type="Pfam" id="PF00082">
    <property type="entry name" value="Peptidase_S8"/>
    <property type="match status" value="1"/>
</dbReference>
<dbReference type="CDD" id="cd00063">
    <property type="entry name" value="FN3"/>
    <property type="match status" value="3"/>
</dbReference>
<dbReference type="InterPro" id="IPR051048">
    <property type="entry name" value="Peptidase_S8/S53_subtilisin"/>
</dbReference>
<feature type="domain" description="Fibronectin type-III" evidence="8">
    <location>
        <begin position="637"/>
        <end position="728"/>
    </location>
</feature>
<evidence type="ECO:0000256" key="7">
    <source>
        <dbReference type="PROSITE-ProRule" id="PRU01240"/>
    </source>
</evidence>
<dbReference type="InterPro" id="IPR035914">
    <property type="entry name" value="Sperma_CUB_dom_sf"/>
</dbReference>